<evidence type="ECO:0000256" key="1">
    <source>
        <dbReference type="SAM" id="Phobius"/>
    </source>
</evidence>
<dbReference type="AlphaFoldDB" id="A0A833J6I7"/>
<protein>
    <recommendedName>
        <fullName evidence="2">TPM domain-containing protein</fullName>
    </recommendedName>
</protein>
<reference evidence="3 4" key="1">
    <citation type="submission" date="2019-10" db="EMBL/GenBank/DDBJ databases">
        <title>Draft Genome Sequence of the Caffeine Degrading Methylotroph Methylorubrum populi PINKEL.</title>
        <authorList>
            <person name="Dawson S.C."/>
            <person name="Zhang X."/>
            <person name="Wright M.E."/>
            <person name="Sharma G."/>
            <person name="Langner J.T."/>
            <person name="Ditty J.L."/>
            <person name="Subuyuj G.A."/>
        </authorList>
    </citation>
    <scope>NUCLEOTIDE SEQUENCE [LARGE SCALE GENOMIC DNA]</scope>
    <source>
        <strain evidence="3 4">Pinkel</strain>
    </source>
</reference>
<evidence type="ECO:0000259" key="2">
    <source>
        <dbReference type="Pfam" id="PF04536"/>
    </source>
</evidence>
<dbReference type="Pfam" id="PF04536">
    <property type="entry name" value="TPM_phosphatase"/>
    <property type="match status" value="1"/>
</dbReference>
<accession>A0A833J6I7</accession>
<feature type="transmembrane region" description="Helical" evidence="1">
    <location>
        <begin position="69"/>
        <end position="89"/>
    </location>
</feature>
<evidence type="ECO:0000313" key="3">
    <source>
        <dbReference type="EMBL" id="KAB7785510.1"/>
    </source>
</evidence>
<feature type="transmembrane region" description="Helical" evidence="1">
    <location>
        <begin position="46"/>
        <end position="63"/>
    </location>
</feature>
<proteinExistence type="predicted"/>
<keyword evidence="1" id="KW-0472">Membrane</keyword>
<dbReference type="Proteomes" id="UP000469949">
    <property type="component" value="Unassembled WGS sequence"/>
</dbReference>
<dbReference type="InterPro" id="IPR007621">
    <property type="entry name" value="TPM_dom"/>
</dbReference>
<sequence>MTGSATILSAAERERIAAAIGRAETGTSGEIVVLVAASAGLYRSPGLALALAVALALPWPLILLTDLGAGEIALTQAVAVLATLLLTLNERLRVALTPRHWQRERAHAAARREFFAHGLTGTRGRTGVLIYVSLAERYAEIVADKGVRVRIADAQWRTIVADLLGAAGRDALGDGLVAAVEQVGTVLKAELPGTRGDNQLPNRVIVLD</sequence>
<dbReference type="PANTHER" id="PTHR30373">
    <property type="entry name" value="UPF0603 PROTEIN YGCG"/>
    <property type="match status" value="1"/>
</dbReference>
<name>A0A833J6I7_9HYPH</name>
<keyword evidence="1" id="KW-1133">Transmembrane helix</keyword>
<keyword evidence="1" id="KW-0812">Transmembrane</keyword>
<comment type="caution">
    <text evidence="3">The sequence shown here is derived from an EMBL/GenBank/DDBJ whole genome shotgun (WGS) entry which is preliminary data.</text>
</comment>
<organism evidence="3 4">
    <name type="scientific">Methylorubrum populi</name>
    <dbReference type="NCBI Taxonomy" id="223967"/>
    <lineage>
        <taxon>Bacteria</taxon>
        <taxon>Pseudomonadati</taxon>
        <taxon>Pseudomonadota</taxon>
        <taxon>Alphaproteobacteria</taxon>
        <taxon>Hyphomicrobiales</taxon>
        <taxon>Methylobacteriaceae</taxon>
        <taxon>Methylorubrum</taxon>
    </lineage>
</organism>
<dbReference type="EMBL" id="WEKV01000009">
    <property type="protein sequence ID" value="KAB7785510.1"/>
    <property type="molecule type" value="Genomic_DNA"/>
</dbReference>
<evidence type="ECO:0000313" key="4">
    <source>
        <dbReference type="Proteomes" id="UP000469949"/>
    </source>
</evidence>
<dbReference type="Gene3D" id="3.10.310.50">
    <property type="match status" value="1"/>
</dbReference>
<dbReference type="PANTHER" id="PTHR30373:SF8">
    <property type="entry name" value="BLL7265 PROTEIN"/>
    <property type="match status" value="1"/>
</dbReference>
<dbReference type="RefSeq" id="WP_152276862.1">
    <property type="nucleotide sequence ID" value="NZ_WEKV01000009.1"/>
</dbReference>
<gene>
    <name evidence="3" type="ORF">F8B43_2011</name>
</gene>
<feature type="domain" description="TPM" evidence="2">
    <location>
        <begin position="91"/>
        <end position="185"/>
    </location>
</feature>